<dbReference type="AlphaFoldDB" id="A0A2G8T1D2"/>
<gene>
    <name evidence="1" type="ORF">CR103_10780</name>
</gene>
<evidence type="ECO:0000313" key="1">
    <source>
        <dbReference type="EMBL" id="PIL39763.1"/>
    </source>
</evidence>
<name>A0A2G8T1D2_9BURK</name>
<keyword evidence="2" id="KW-1185">Reference proteome</keyword>
<organism evidence="1 2">
    <name type="scientific">Massilia psychrophila</name>
    <dbReference type="NCBI Taxonomy" id="1603353"/>
    <lineage>
        <taxon>Bacteria</taxon>
        <taxon>Pseudomonadati</taxon>
        <taxon>Pseudomonadota</taxon>
        <taxon>Betaproteobacteria</taxon>
        <taxon>Burkholderiales</taxon>
        <taxon>Oxalobacteraceae</taxon>
        <taxon>Telluria group</taxon>
        <taxon>Massilia</taxon>
    </lineage>
</organism>
<proteinExistence type="predicted"/>
<reference evidence="1 2" key="1">
    <citation type="submission" date="2017-10" db="EMBL/GenBank/DDBJ databases">
        <title>Massilia psychrophilum sp. nov., a novel purple-pigmented bacterium isolated from Tianshan glacier, Xinjiang Municipality, China.</title>
        <authorList>
            <person name="Wang H."/>
        </authorList>
    </citation>
    <scope>NUCLEOTIDE SEQUENCE [LARGE SCALE GENOMIC DNA]</scope>
    <source>
        <strain evidence="1 2">JCM 30813</strain>
    </source>
</reference>
<accession>A0A2G8T1D2</accession>
<comment type="caution">
    <text evidence="1">The sequence shown here is derived from an EMBL/GenBank/DDBJ whole genome shotgun (WGS) entry which is preliminary data.</text>
</comment>
<dbReference type="Proteomes" id="UP000228593">
    <property type="component" value="Unassembled WGS sequence"/>
</dbReference>
<evidence type="ECO:0000313" key="2">
    <source>
        <dbReference type="Proteomes" id="UP000228593"/>
    </source>
</evidence>
<dbReference type="EMBL" id="PDOB01000014">
    <property type="protein sequence ID" value="PIL39763.1"/>
    <property type="molecule type" value="Genomic_DNA"/>
</dbReference>
<sequence>MPVNAPNLILTGNALQANLAYNSKSLTSPPSLQQALAQVYNLADTELFPQGIYDQTTNSFFNDYASYIDNLVPQGSQKAPTPTQQGQINLIKGNLSTATTQFYTDQSGAFTAYQQATTMYPGKYPSFQSYLSQTAWGATLNTDANLMNGYNSQLNNIYSAVYGQDYVAIQLAKTTVDSVRQAKLGSAAQMPTVMSIAVASGTLIVPDYVPGDLSQFSNWVDQTVAQHGNSGEQAITIGFSGTSSMYDFSKSSYFSQTNWGSSFWFWSAGGSSTQSSSQVNVDTASSSFNQRMAFDAITTVSLEPGPWYDSSLMYDYPNQAGLVRPTALLVAMYPSITVTMDAASYAAAQSAYNSSSGFGVGAFWASAGSQTSTSSVNMNAVWHASGSSVTMSSQSTTPVVVGLLVAPLKS</sequence>
<protein>
    <submittedName>
        <fullName evidence="1">Uncharacterized protein</fullName>
    </submittedName>
</protein>